<evidence type="ECO:0000313" key="10">
    <source>
        <dbReference type="Proteomes" id="UP000019265"/>
    </source>
</evidence>
<dbReference type="PANTHER" id="PTHR21600:SF44">
    <property type="entry name" value="RIBOSOMAL LARGE SUBUNIT PSEUDOURIDINE SYNTHASE D"/>
    <property type="match status" value="1"/>
</dbReference>
<evidence type="ECO:0000256" key="4">
    <source>
        <dbReference type="PIRSR" id="PIRSR606225-1"/>
    </source>
</evidence>
<dbReference type="GO" id="GO:0003723">
    <property type="term" value="F:RNA binding"/>
    <property type="evidence" value="ECO:0007669"/>
    <property type="project" value="UniProtKB-KW"/>
</dbReference>
<dbReference type="Pfam" id="PF01479">
    <property type="entry name" value="S4"/>
    <property type="match status" value="1"/>
</dbReference>
<evidence type="ECO:0000313" key="9">
    <source>
        <dbReference type="EMBL" id="AHI53997.1"/>
    </source>
</evidence>
<feature type="domain" description="RNA-binding S4" evidence="8">
    <location>
        <begin position="12"/>
        <end position="61"/>
    </location>
</feature>
<dbReference type="PANTHER" id="PTHR21600">
    <property type="entry name" value="MITOCHONDRIAL RNA PSEUDOURIDINE SYNTHASE"/>
    <property type="match status" value="1"/>
</dbReference>
<dbReference type="EC" id="5.4.99.-" evidence="6"/>
<evidence type="ECO:0000256" key="2">
    <source>
        <dbReference type="ARBA" id="ARBA00010876"/>
    </source>
</evidence>
<dbReference type="GO" id="GO:0000455">
    <property type="term" value="P:enzyme-directed rRNA pseudouridine synthesis"/>
    <property type="evidence" value="ECO:0007669"/>
    <property type="project" value="TreeGrafter"/>
</dbReference>
<dbReference type="CDD" id="cd02869">
    <property type="entry name" value="PseudoU_synth_RluA_like"/>
    <property type="match status" value="1"/>
</dbReference>
<dbReference type="Gene3D" id="3.30.2350.10">
    <property type="entry name" value="Pseudouridine synthase"/>
    <property type="match status" value="1"/>
</dbReference>
<accession>W6AAA9</accession>
<dbReference type="OrthoDB" id="9807829at2"/>
<name>W6AAA9_9MOLU</name>
<keyword evidence="5" id="KW-0694">RNA-binding</keyword>
<dbReference type="InterPro" id="IPR036986">
    <property type="entry name" value="S4_RNA-bd_sf"/>
</dbReference>
<gene>
    <name evidence="9" type="primary">rluD</name>
    <name evidence="9" type="ORF">SSABA_v1c05930</name>
</gene>
<evidence type="ECO:0000259" key="8">
    <source>
        <dbReference type="Pfam" id="PF01479"/>
    </source>
</evidence>
<feature type="active site" evidence="4">
    <location>
        <position position="138"/>
    </location>
</feature>
<dbReference type="SUPFAM" id="SSF55174">
    <property type="entry name" value="Alpha-L RNA-binding motif"/>
    <property type="match status" value="1"/>
</dbReference>
<comment type="similarity">
    <text evidence="2 6">Belongs to the pseudouridine synthase RluA family.</text>
</comment>
<evidence type="ECO:0000256" key="3">
    <source>
        <dbReference type="ARBA" id="ARBA00023235"/>
    </source>
</evidence>
<dbReference type="Pfam" id="PF00849">
    <property type="entry name" value="PseudoU_synth_2"/>
    <property type="match status" value="1"/>
</dbReference>
<evidence type="ECO:0000259" key="7">
    <source>
        <dbReference type="Pfam" id="PF00849"/>
    </source>
</evidence>
<dbReference type="KEGG" id="ssab:SSABA_v1c05930"/>
<proteinExistence type="inferred from homology"/>
<dbReference type="InterPro" id="IPR006224">
    <property type="entry name" value="PsdUridine_synth_RluA-like_CS"/>
</dbReference>
<dbReference type="RefSeq" id="WP_025251135.1">
    <property type="nucleotide sequence ID" value="NZ_CP006934.1"/>
</dbReference>
<sequence>MEKIILLVKETERLDKFLFTSCQEEFDFSRSYLQKLITDNLVEVNGEVKPARYKLKPQDEVKLLIPEIKPSEIKPEKLDIPIIYEDSDIIVVNKPNDMVVHPALGNLSGTLVNGLMHQIKDLSTIGGVQRPGIVHRLDKQTTGLLVVAKTDKAHKNLTEMLKNREIRKEYLGIVQGVILENEGIIDAPIGRHPVDRKKMAVIDKNSKYAKTTFKVLERFEKATLISCVIETGRTHQIRVHFNFIKHPIVGDQVYGFLSDKKSSFGQYLHAAKLEFNHPITNKKMFFEVEPPEQFNDKIIELRKFN</sequence>
<dbReference type="InterPro" id="IPR006145">
    <property type="entry name" value="PsdUridine_synth_RsuA/RluA"/>
</dbReference>
<reference evidence="9 10" key="1">
    <citation type="journal article" date="2014" name="Genome Biol. Evol.">
        <title>Molecular evolution of the substrate utilization strategies and putative virulence factors in mosquito-associated Spiroplasma species.</title>
        <authorList>
            <person name="Chang T.H."/>
            <person name="Lo W.S."/>
            <person name="Ku C."/>
            <person name="Chen L.L."/>
            <person name="Kuo C.H."/>
        </authorList>
    </citation>
    <scope>NUCLEOTIDE SEQUENCE [LARGE SCALE GENOMIC DNA]</scope>
    <source>
        <strain evidence="9">Ar-1343</strain>
    </source>
</reference>
<dbReference type="SUPFAM" id="SSF55120">
    <property type="entry name" value="Pseudouridine synthase"/>
    <property type="match status" value="1"/>
</dbReference>
<dbReference type="HOGENOM" id="CLU_016902_4_4_14"/>
<comment type="catalytic activity">
    <reaction evidence="1 6">
        <text>a uridine in RNA = a pseudouridine in RNA</text>
        <dbReference type="Rhea" id="RHEA:48348"/>
        <dbReference type="Rhea" id="RHEA-COMP:12068"/>
        <dbReference type="Rhea" id="RHEA-COMP:12069"/>
        <dbReference type="ChEBI" id="CHEBI:65314"/>
        <dbReference type="ChEBI" id="CHEBI:65315"/>
    </reaction>
</comment>
<dbReference type="InterPro" id="IPR002942">
    <property type="entry name" value="S4_RNA-bd"/>
</dbReference>
<evidence type="ECO:0000256" key="1">
    <source>
        <dbReference type="ARBA" id="ARBA00000073"/>
    </source>
</evidence>
<dbReference type="InterPro" id="IPR020103">
    <property type="entry name" value="PsdUridine_synth_cat_dom_sf"/>
</dbReference>
<feature type="domain" description="Pseudouridine synthase RsuA/RluA-like" evidence="7">
    <location>
        <begin position="88"/>
        <end position="242"/>
    </location>
</feature>
<protein>
    <recommendedName>
        <fullName evidence="6">Pseudouridine synthase</fullName>
        <ecNumber evidence="6">5.4.99.-</ecNumber>
    </recommendedName>
</protein>
<evidence type="ECO:0000256" key="6">
    <source>
        <dbReference type="RuleBase" id="RU362028"/>
    </source>
</evidence>
<dbReference type="eggNOG" id="COG0564">
    <property type="taxonomic scope" value="Bacteria"/>
</dbReference>
<evidence type="ECO:0000256" key="5">
    <source>
        <dbReference type="PROSITE-ProRule" id="PRU00182"/>
    </source>
</evidence>
<dbReference type="InterPro" id="IPR050188">
    <property type="entry name" value="RluA_PseudoU_synthase"/>
</dbReference>
<dbReference type="CDD" id="cd00165">
    <property type="entry name" value="S4"/>
    <property type="match status" value="1"/>
</dbReference>
<dbReference type="STRING" id="1276257.SSABA_v1c05930"/>
<dbReference type="Gene3D" id="3.10.290.10">
    <property type="entry name" value="RNA-binding S4 domain"/>
    <property type="match status" value="1"/>
</dbReference>
<comment type="function">
    <text evidence="6">Responsible for synthesis of pseudouridine from uracil.</text>
</comment>
<dbReference type="AlphaFoldDB" id="W6AAA9"/>
<dbReference type="GO" id="GO:0120159">
    <property type="term" value="F:rRNA pseudouridine synthase activity"/>
    <property type="evidence" value="ECO:0007669"/>
    <property type="project" value="UniProtKB-ARBA"/>
</dbReference>
<dbReference type="Proteomes" id="UP000019265">
    <property type="component" value="Chromosome"/>
</dbReference>
<dbReference type="EMBL" id="CP006934">
    <property type="protein sequence ID" value="AHI53997.1"/>
    <property type="molecule type" value="Genomic_DNA"/>
</dbReference>
<keyword evidence="10" id="KW-1185">Reference proteome</keyword>
<organism evidence="9 10">
    <name type="scientific">Spiroplasma sabaudiense Ar-1343</name>
    <dbReference type="NCBI Taxonomy" id="1276257"/>
    <lineage>
        <taxon>Bacteria</taxon>
        <taxon>Bacillati</taxon>
        <taxon>Mycoplasmatota</taxon>
        <taxon>Mollicutes</taxon>
        <taxon>Entomoplasmatales</taxon>
        <taxon>Spiroplasmataceae</taxon>
        <taxon>Spiroplasma</taxon>
    </lineage>
</organism>
<dbReference type="PROSITE" id="PS01129">
    <property type="entry name" value="PSI_RLU"/>
    <property type="match status" value="1"/>
</dbReference>
<dbReference type="PROSITE" id="PS50889">
    <property type="entry name" value="S4"/>
    <property type="match status" value="1"/>
</dbReference>
<dbReference type="PATRIC" id="fig|1276257.3.peg.604"/>
<dbReference type="InterPro" id="IPR006225">
    <property type="entry name" value="PsdUridine_synth_RluC/D"/>
</dbReference>
<keyword evidence="3 6" id="KW-0413">Isomerase</keyword>
<dbReference type="NCBIfam" id="TIGR00005">
    <property type="entry name" value="rluA_subfam"/>
    <property type="match status" value="1"/>
</dbReference>